<organism evidence="1">
    <name type="scientific">marine sediment metagenome</name>
    <dbReference type="NCBI Taxonomy" id="412755"/>
    <lineage>
        <taxon>unclassified sequences</taxon>
        <taxon>metagenomes</taxon>
        <taxon>ecological metagenomes</taxon>
    </lineage>
</organism>
<proteinExistence type="predicted"/>
<dbReference type="AlphaFoldDB" id="X1S787"/>
<reference evidence="1" key="1">
    <citation type="journal article" date="2014" name="Front. Microbiol.">
        <title>High frequency of phylogenetically diverse reductive dehalogenase-homologous genes in deep subseafloor sedimentary metagenomes.</title>
        <authorList>
            <person name="Kawai M."/>
            <person name="Futagami T."/>
            <person name="Toyoda A."/>
            <person name="Takaki Y."/>
            <person name="Nishi S."/>
            <person name="Hori S."/>
            <person name="Arai W."/>
            <person name="Tsubouchi T."/>
            <person name="Morono Y."/>
            <person name="Uchiyama I."/>
            <person name="Ito T."/>
            <person name="Fujiyama A."/>
            <person name="Inagaki F."/>
            <person name="Takami H."/>
        </authorList>
    </citation>
    <scope>NUCLEOTIDE SEQUENCE</scope>
    <source>
        <strain evidence="1">Expedition CK06-06</strain>
    </source>
</reference>
<accession>X1S787</accession>
<evidence type="ECO:0000313" key="1">
    <source>
        <dbReference type="EMBL" id="GAI71315.1"/>
    </source>
</evidence>
<feature type="non-terminal residue" evidence="1">
    <location>
        <position position="44"/>
    </location>
</feature>
<name>X1S787_9ZZZZ</name>
<comment type="caution">
    <text evidence="1">The sequence shown here is derived from an EMBL/GenBank/DDBJ whole genome shotgun (WGS) entry which is preliminary data.</text>
</comment>
<dbReference type="EMBL" id="BARV01045768">
    <property type="protein sequence ID" value="GAI71315.1"/>
    <property type="molecule type" value="Genomic_DNA"/>
</dbReference>
<protein>
    <submittedName>
        <fullName evidence="1">Uncharacterized protein</fullName>
    </submittedName>
</protein>
<dbReference type="InterPro" id="IPR015943">
    <property type="entry name" value="WD40/YVTN_repeat-like_dom_sf"/>
</dbReference>
<dbReference type="Gene3D" id="2.130.10.10">
    <property type="entry name" value="YVTN repeat-like/Quinoprotein amine dehydrogenase"/>
    <property type="match status" value="1"/>
</dbReference>
<sequence length="44" mass="5057">MRRGRFQHTEPLVLTEKLFYSIGIDPESGIIYAADAIDYQQKGK</sequence>
<gene>
    <name evidence="1" type="ORF">S06H3_66800</name>
</gene>